<evidence type="ECO:0000256" key="2">
    <source>
        <dbReference type="SAM" id="MobiDB-lite"/>
    </source>
</evidence>
<comment type="caution">
    <text evidence="3">The sequence shown here is derived from an EMBL/GenBank/DDBJ whole genome shotgun (WGS) entry which is preliminary data.</text>
</comment>
<feature type="binding site" evidence="1">
    <location>
        <position position="134"/>
    </location>
    <ligand>
        <name>Zn(2+)</name>
        <dbReference type="ChEBI" id="CHEBI:29105"/>
    </ligand>
</feature>
<dbReference type="GO" id="GO:0016301">
    <property type="term" value="F:kinase activity"/>
    <property type="evidence" value="ECO:0007669"/>
    <property type="project" value="UniProtKB-KW"/>
</dbReference>
<evidence type="ECO:0000313" key="3">
    <source>
        <dbReference type="EMBL" id="OXA52705.1"/>
    </source>
</evidence>
<dbReference type="EMBL" id="LNIX01000006">
    <property type="protein sequence ID" value="OXA52705.1"/>
    <property type="molecule type" value="Genomic_DNA"/>
</dbReference>
<protein>
    <submittedName>
        <fullName evidence="3">MOB kinase activator-like 2</fullName>
    </submittedName>
</protein>
<dbReference type="Pfam" id="PF03637">
    <property type="entry name" value="Mob1_phocein"/>
    <property type="match status" value="1"/>
</dbReference>
<dbReference type="STRING" id="158441.A0A226E4P0"/>
<dbReference type="InterPro" id="IPR005301">
    <property type="entry name" value="MOB_kinase_act_fam"/>
</dbReference>
<dbReference type="Gene3D" id="1.20.140.30">
    <property type="entry name" value="MOB kinase activator"/>
    <property type="match status" value="1"/>
</dbReference>
<dbReference type="AlphaFoldDB" id="A0A226E4P0"/>
<dbReference type="PANTHER" id="PTHR22599">
    <property type="entry name" value="MPS ONE BINDER KINASE ACTIVATOR-LIKE MOB"/>
    <property type="match status" value="1"/>
</dbReference>
<accession>A0A226E4P0</accession>
<dbReference type="SUPFAM" id="SSF101152">
    <property type="entry name" value="Mob1/phocein"/>
    <property type="match status" value="1"/>
</dbReference>
<keyword evidence="3" id="KW-0808">Transferase</keyword>
<sequence length="353" mass="39179">MMMMIVMYYYYGYSVCMSRFSSQVVPVFGWVLLAGESKKARRKEKDSTGGPPVSGVGYGGVGGFGSNEDGKLGKLYLETALLERHLNETDLKHLVEMPTGLEENEWMASHTIALFEHVNLIYGTISEFCTSTSCPDMNGPCMRTYLWFDEKGKKVKVAAPQYIDYVMTFIQKTINDECVFPTKTTNAFPPSFKPIVKKICRLLFHVIAHIYHCHFKEVVLLSLHAHLNLKGGYGYSPSATATTSMEDNQDPLPAPLIHLVFAHFTLFNETFKLVEDKETEILQDLSLAMRLSRSDVPNDSNKENISVTQPSANSSQGLPDAVTSSSGSGFDSITEGSLIKPTALINSDDSEHL</sequence>
<feature type="binding site" evidence="1">
    <location>
        <position position="214"/>
    </location>
    <ligand>
        <name>Zn(2+)</name>
        <dbReference type="ChEBI" id="CHEBI:29105"/>
    </ligand>
</feature>
<evidence type="ECO:0000313" key="4">
    <source>
        <dbReference type="Proteomes" id="UP000198287"/>
    </source>
</evidence>
<keyword evidence="1" id="KW-0479">Metal-binding</keyword>
<dbReference type="OrthoDB" id="8170117at2759"/>
<dbReference type="OMA" id="WIASHTI"/>
<gene>
    <name evidence="3" type="ORF">Fcan01_12612</name>
</gene>
<evidence type="ECO:0000256" key="1">
    <source>
        <dbReference type="PIRSR" id="PIRSR605301-1"/>
    </source>
</evidence>
<name>A0A226E4P0_FOLCA</name>
<feature type="region of interest" description="Disordered" evidence="2">
    <location>
        <begin position="296"/>
        <end position="334"/>
    </location>
</feature>
<dbReference type="Proteomes" id="UP000198287">
    <property type="component" value="Unassembled WGS sequence"/>
</dbReference>
<proteinExistence type="predicted"/>
<keyword evidence="3" id="KW-0418">Kinase</keyword>
<feature type="binding site" evidence="1">
    <location>
        <position position="129"/>
    </location>
    <ligand>
        <name>Zn(2+)</name>
        <dbReference type="ChEBI" id="CHEBI:29105"/>
    </ligand>
</feature>
<organism evidence="3 4">
    <name type="scientific">Folsomia candida</name>
    <name type="common">Springtail</name>
    <dbReference type="NCBI Taxonomy" id="158441"/>
    <lineage>
        <taxon>Eukaryota</taxon>
        <taxon>Metazoa</taxon>
        <taxon>Ecdysozoa</taxon>
        <taxon>Arthropoda</taxon>
        <taxon>Hexapoda</taxon>
        <taxon>Collembola</taxon>
        <taxon>Entomobryomorpha</taxon>
        <taxon>Isotomoidea</taxon>
        <taxon>Isotomidae</taxon>
        <taxon>Proisotominae</taxon>
        <taxon>Folsomia</taxon>
    </lineage>
</organism>
<keyword evidence="4" id="KW-1185">Reference proteome</keyword>
<dbReference type="SMART" id="SM01388">
    <property type="entry name" value="Mob1_phocein"/>
    <property type="match status" value="1"/>
</dbReference>
<reference evidence="3 4" key="1">
    <citation type="submission" date="2015-12" db="EMBL/GenBank/DDBJ databases">
        <title>The genome of Folsomia candida.</title>
        <authorList>
            <person name="Faddeeva A."/>
            <person name="Derks M.F."/>
            <person name="Anvar Y."/>
            <person name="Smit S."/>
            <person name="Van Straalen N."/>
            <person name="Roelofs D."/>
        </authorList>
    </citation>
    <scope>NUCLEOTIDE SEQUENCE [LARGE SCALE GENOMIC DNA]</scope>
    <source>
        <strain evidence="3 4">VU population</strain>
        <tissue evidence="3">Whole body</tissue>
    </source>
</reference>
<keyword evidence="1" id="KW-0862">Zinc</keyword>
<feature type="binding site" evidence="1">
    <location>
        <position position="209"/>
    </location>
    <ligand>
        <name>Zn(2+)</name>
        <dbReference type="ChEBI" id="CHEBI:29105"/>
    </ligand>
</feature>
<dbReference type="InterPro" id="IPR036703">
    <property type="entry name" value="MOB_kinase_act_sf"/>
</dbReference>